<dbReference type="InterPro" id="IPR020023">
    <property type="entry name" value="PseG"/>
</dbReference>
<name>E4TXC3_SULKY</name>
<reference evidence="3 4" key="1">
    <citation type="journal article" date="2012" name="Stand. Genomic Sci.">
        <title>Complete genome sequence of the sulfur compounds oxidizing chemolithoautotroph Sulfuricurvum kujiense type strain (YK-1(T)).</title>
        <authorList>
            <person name="Han C."/>
            <person name="Kotsyurbenko O."/>
            <person name="Chertkov O."/>
            <person name="Held B."/>
            <person name="Lapidus A."/>
            <person name="Nolan M."/>
            <person name="Lucas S."/>
            <person name="Hammon N."/>
            <person name="Deshpande S."/>
            <person name="Cheng J.F."/>
            <person name="Tapia R."/>
            <person name="Goodwin L.A."/>
            <person name="Pitluck S."/>
            <person name="Liolios K."/>
            <person name="Pagani I."/>
            <person name="Ivanova N."/>
            <person name="Mavromatis K."/>
            <person name="Mikhailova N."/>
            <person name="Pati A."/>
            <person name="Chen A."/>
            <person name="Palaniappan K."/>
            <person name="Land M."/>
            <person name="Hauser L."/>
            <person name="Chang Y.J."/>
            <person name="Jeffries C.D."/>
            <person name="Brambilla E.M."/>
            <person name="Rohde M."/>
            <person name="Spring S."/>
            <person name="Sikorski J."/>
            <person name="Goker M."/>
            <person name="Woyke T."/>
            <person name="Bristow J."/>
            <person name="Eisen J.A."/>
            <person name="Markowitz V."/>
            <person name="Hugenholtz P."/>
            <person name="Kyrpides N.C."/>
            <person name="Klenk H.P."/>
            <person name="Detter J.C."/>
        </authorList>
    </citation>
    <scope>NUCLEOTIDE SEQUENCE [LARGE SCALE GENOMIC DNA]</scope>
    <source>
        <strain evidence="4">ATCC BAA-921 / DSM 16994 / JCM 11577 / YK-1</strain>
    </source>
</reference>
<dbReference type="OrthoDB" id="9788924at2"/>
<dbReference type="eggNOG" id="COG3980">
    <property type="taxonomic scope" value="Bacteria"/>
</dbReference>
<sequence length="287" mass="32542">MNLLIRADSSSSIGLGHIMRDVVFAAQYSQDSVRFACQNLSGNIIDHIPYPVHILDSNDPEELIALIREQRIDRVVFDHYGIDEIFEKKIKEACGVSILSFDDTYEKHYCDILLNHNISADKNRYVGLVPPHCELRCGGEYTLIRDEFKTEKQVKREKLYDVFIAMGGTDPTNATMNILSTLSDEMRVCIVTTSGNPHVSELETCVQERKNITLEIDSARIAQLLHQSRLAIITPSVMVHEVLFMEVPFIAVQTAANQEDMVVYLQQEGYIVLKEWDAGAIARFYNA</sequence>
<feature type="binding site" evidence="2">
    <location>
        <position position="145"/>
    </location>
    <ligand>
        <name>substrate</name>
    </ligand>
</feature>
<dbReference type="Gene3D" id="3.40.50.2000">
    <property type="entry name" value="Glycogen Phosphorylase B"/>
    <property type="match status" value="1"/>
</dbReference>
<dbReference type="Gene3D" id="3.40.50.11190">
    <property type="match status" value="1"/>
</dbReference>
<dbReference type="KEGG" id="sku:Sulku_0153"/>
<feature type="active site" description="Proton acceptor" evidence="1">
    <location>
        <position position="17"/>
    </location>
</feature>
<proteinExistence type="predicted"/>
<evidence type="ECO:0000313" key="4">
    <source>
        <dbReference type="Proteomes" id="UP000008721"/>
    </source>
</evidence>
<keyword evidence="4" id="KW-1185">Reference proteome</keyword>
<dbReference type="STRING" id="709032.Sulku_0153"/>
<dbReference type="Proteomes" id="UP000008721">
    <property type="component" value="Chromosome"/>
</dbReference>
<dbReference type="AlphaFoldDB" id="E4TXC3"/>
<accession>E4TXC3</accession>
<dbReference type="HOGENOM" id="CLU_023406_0_0_7"/>
<dbReference type="EMBL" id="CP002355">
    <property type="protein sequence ID" value="ADR32820.1"/>
    <property type="molecule type" value="Genomic_DNA"/>
</dbReference>
<evidence type="ECO:0000256" key="1">
    <source>
        <dbReference type="PIRSR" id="PIRSR620023-1"/>
    </source>
</evidence>
<evidence type="ECO:0000313" key="3">
    <source>
        <dbReference type="EMBL" id="ADR32820.1"/>
    </source>
</evidence>
<feature type="binding site" evidence="2">
    <location>
        <position position="241"/>
    </location>
    <ligand>
        <name>substrate</name>
    </ligand>
</feature>
<protein>
    <submittedName>
        <fullName evidence="3">Pseudaminic acid biosynthesis-associated protein PseG</fullName>
    </submittedName>
</protein>
<organism evidence="3 4">
    <name type="scientific">Sulfuricurvum kujiense (strain ATCC BAA-921 / DSM 16994 / JCM 11577 / YK-1)</name>
    <dbReference type="NCBI Taxonomy" id="709032"/>
    <lineage>
        <taxon>Bacteria</taxon>
        <taxon>Pseudomonadati</taxon>
        <taxon>Campylobacterota</taxon>
        <taxon>Epsilonproteobacteria</taxon>
        <taxon>Campylobacterales</taxon>
        <taxon>Sulfurimonadaceae</taxon>
        <taxon>Sulfuricurvum</taxon>
    </lineage>
</organism>
<evidence type="ECO:0000256" key="2">
    <source>
        <dbReference type="PIRSR" id="PIRSR620023-2"/>
    </source>
</evidence>
<dbReference type="NCBIfam" id="TIGR03590">
    <property type="entry name" value="PseG"/>
    <property type="match status" value="1"/>
</dbReference>
<gene>
    <name evidence="3" type="ordered locus">Sulku_0153</name>
</gene>